<proteinExistence type="predicted"/>
<evidence type="ECO:0000259" key="2">
    <source>
        <dbReference type="PROSITE" id="PS50110"/>
    </source>
</evidence>
<dbReference type="AlphaFoldDB" id="A0A364P1H2"/>
<protein>
    <submittedName>
        <fullName evidence="3">Response regulator</fullName>
    </submittedName>
</protein>
<comment type="caution">
    <text evidence="3">The sequence shown here is derived from an EMBL/GenBank/DDBJ whole genome shotgun (WGS) entry which is preliminary data.</text>
</comment>
<dbReference type="InterPro" id="IPR001789">
    <property type="entry name" value="Sig_transdc_resp-reg_receiver"/>
</dbReference>
<dbReference type="PANTHER" id="PTHR44520:SF2">
    <property type="entry name" value="RESPONSE REGULATOR RCP1"/>
    <property type="match status" value="1"/>
</dbReference>
<gene>
    <name evidence="3" type="ORF">CU669_06195</name>
</gene>
<dbReference type="Pfam" id="PF00072">
    <property type="entry name" value="Response_reg"/>
    <property type="match status" value="1"/>
</dbReference>
<dbReference type="PANTHER" id="PTHR44520">
    <property type="entry name" value="RESPONSE REGULATOR RCP1-RELATED"/>
    <property type="match status" value="1"/>
</dbReference>
<keyword evidence="4" id="KW-1185">Reference proteome</keyword>
<dbReference type="Proteomes" id="UP000251075">
    <property type="component" value="Unassembled WGS sequence"/>
</dbReference>
<dbReference type="SUPFAM" id="SSF52172">
    <property type="entry name" value="CheY-like"/>
    <property type="match status" value="1"/>
</dbReference>
<dbReference type="RefSeq" id="WP_112142947.1">
    <property type="nucleotide sequence ID" value="NZ_PGTO01000003.1"/>
</dbReference>
<name>A0A364P1H2_9PROT</name>
<organism evidence="3 4">
    <name type="scientific">Paramagnetospirillum kuznetsovii</name>
    <dbReference type="NCBI Taxonomy" id="2053833"/>
    <lineage>
        <taxon>Bacteria</taxon>
        <taxon>Pseudomonadati</taxon>
        <taxon>Pseudomonadota</taxon>
        <taxon>Alphaproteobacteria</taxon>
        <taxon>Rhodospirillales</taxon>
        <taxon>Magnetospirillaceae</taxon>
        <taxon>Paramagnetospirillum</taxon>
    </lineage>
</organism>
<dbReference type="CDD" id="cd17557">
    <property type="entry name" value="REC_Rcp-like"/>
    <property type="match status" value="1"/>
</dbReference>
<feature type="modified residue" description="4-aspartylphosphate" evidence="1">
    <location>
        <position position="67"/>
    </location>
</feature>
<sequence>MTDMEDLSFLVLLAEDDSGDAHLVKAAFADGSYPCKVEHVWDGVEAMARLNAAKESGARLPDLLLLDINMPKMNGIEVLAMVKADAALRDIPAVMLTTSDAERDVSGAYQAGASGYVSKPVDVEGLFTSIHGISDYWFGVMRRPR</sequence>
<dbReference type="InterPro" id="IPR052893">
    <property type="entry name" value="TCS_response_regulator"/>
</dbReference>
<dbReference type="SMART" id="SM00448">
    <property type="entry name" value="REC"/>
    <property type="match status" value="1"/>
</dbReference>
<evidence type="ECO:0000313" key="3">
    <source>
        <dbReference type="EMBL" id="RAU22965.1"/>
    </source>
</evidence>
<accession>A0A364P1H2</accession>
<evidence type="ECO:0000313" key="4">
    <source>
        <dbReference type="Proteomes" id="UP000251075"/>
    </source>
</evidence>
<evidence type="ECO:0000256" key="1">
    <source>
        <dbReference type="PROSITE-ProRule" id="PRU00169"/>
    </source>
</evidence>
<reference evidence="3 4" key="1">
    <citation type="submission" date="2017-11" db="EMBL/GenBank/DDBJ databases">
        <title>Draft genome sequence of magnetotactic bacterium Magnetospirillum kuznetsovii LBB-42.</title>
        <authorList>
            <person name="Grouzdev D.S."/>
            <person name="Rysina M.S."/>
            <person name="Baslerov R.V."/>
            <person name="Koziaeva V."/>
        </authorList>
    </citation>
    <scope>NUCLEOTIDE SEQUENCE [LARGE SCALE GENOMIC DNA]</scope>
    <source>
        <strain evidence="3 4">LBB-42</strain>
    </source>
</reference>
<dbReference type="GO" id="GO:0000160">
    <property type="term" value="P:phosphorelay signal transduction system"/>
    <property type="evidence" value="ECO:0007669"/>
    <property type="project" value="InterPro"/>
</dbReference>
<dbReference type="EMBL" id="PGTO01000003">
    <property type="protein sequence ID" value="RAU22965.1"/>
    <property type="molecule type" value="Genomic_DNA"/>
</dbReference>
<dbReference type="InterPro" id="IPR011006">
    <property type="entry name" value="CheY-like_superfamily"/>
</dbReference>
<dbReference type="Gene3D" id="3.40.50.2300">
    <property type="match status" value="1"/>
</dbReference>
<dbReference type="PROSITE" id="PS50110">
    <property type="entry name" value="RESPONSE_REGULATORY"/>
    <property type="match status" value="1"/>
</dbReference>
<keyword evidence="1" id="KW-0597">Phosphoprotein</keyword>
<feature type="domain" description="Response regulatory" evidence="2">
    <location>
        <begin position="10"/>
        <end position="134"/>
    </location>
</feature>
<dbReference type="OrthoDB" id="9793549at2"/>